<proteinExistence type="predicted"/>
<protein>
    <submittedName>
        <fullName evidence="5">Transcriptional regulator, LacI family</fullName>
    </submittedName>
</protein>
<dbReference type="STRING" id="121616.GA0070216_1244"/>
<organism evidence="5 6">
    <name type="scientific">Micromonospora matsumotoense</name>
    <dbReference type="NCBI Taxonomy" id="121616"/>
    <lineage>
        <taxon>Bacteria</taxon>
        <taxon>Bacillati</taxon>
        <taxon>Actinomycetota</taxon>
        <taxon>Actinomycetes</taxon>
        <taxon>Micromonosporales</taxon>
        <taxon>Micromonosporaceae</taxon>
        <taxon>Micromonospora</taxon>
    </lineage>
</organism>
<evidence type="ECO:0000259" key="4">
    <source>
        <dbReference type="PROSITE" id="PS50932"/>
    </source>
</evidence>
<feature type="domain" description="HTH lacI-type" evidence="4">
    <location>
        <begin position="28"/>
        <end position="82"/>
    </location>
</feature>
<dbReference type="PANTHER" id="PTHR30146:SF109">
    <property type="entry name" value="HTH-TYPE TRANSCRIPTIONAL REGULATOR GALS"/>
    <property type="match status" value="1"/>
</dbReference>
<evidence type="ECO:0000313" key="5">
    <source>
        <dbReference type="EMBL" id="SCF47811.1"/>
    </source>
</evidence>
<gene>
    <name evidence="5" type="ORF">GA0070216_1244</name>
</gene>
<dbReference type="CDD" id="cd01574">
    <property type="entry name" value="PBP1_LacI"/>
    <property type="match status" value="1"/>
</dbReference>
<dbReference type="Gene3D" id="1.10.260.40">
    <property type="entry name" value="lambda repressor-like DNA-binding domains"/>
    <property type="match status" value="1"/>
</dbReference>
<dbReference type="Pfam" id="PF13377">
    <property type="entry name" value="Peripla_BP_3"/>
    <property type="match status" value="1"/>
</dbReference>
<dbReference type="InterPro" id="IPR028082">
    <property type="entry name" value="Peripla_BP_I"/>
</dbReference>
<dbReference type="GO" id="GO:0000976">
    <property type="term" value="F:transcription cis-regulatory region binding"/>
    <property type="evidence" value="ECO:0007669"/>
    <property type="project" value="TreeGrafter"/>
</dbReference>
<dbReference type="EMBL" id="FMCU01000024">
    <property type="protein sequence ID" value="SCF47811.1"/>
    <property type="molecule type" value="Genomic_DNA"/>
</dbReference>
<evidence type="ECO:0000256" key="3">
    <source>
        <dbReference type="ARBA" id="ARBA00023163"/>
    </source>
</evidence>
<accession>A0A1C5ARW6</accession>
<dbReference type="SMART" id="SM00354">
    <property type="entry name" value="HTH_LACI"/>
    <property type="match status" value="1"/>
</dbReference>
<dbReference type="SUPFAM" id="SSF53822">
    <property type="entry name" value="Periplasmic binding protein-like I"/>
    <property type="match status" value="1"/>
</dbReference>
<dbReference type="PROSITE" id="PS50932">
    <property type="entry name" value="HTH_LACI_2"/>
    <property type="match status" value="1"/>
</dbReference>
<dbReference type="InterPro" id="IPR046335">
    <property type="entry name" value="LacI/GalR-like_sensor"/>
</dbReference>
<keyword evidence="6" id="KW-1185">Reference proteome</keyword>
<keyword evidence="3" id="KW-0804">Transcription</keyword>
<evidence type="ECO:0000313" key="6">
    <source>
        <dbReference type="Proteomes" id="UP000198797"/>
    </source>
</evidence>
<dbReference type="Pfam" id="PF00356">
    <property type="entry name" value="LacI"/>
    <property type="match status" value="1"/>
</dbReference>
<dbReference type="PRINTS" id="PR00036">
    <property type="entry name" value="HTHLACI"/>
</dbReference>
<dbReference type="CDD" id="cd01392">
    <property type="entry name" value="HTH_LacI"/>
    <property type="match status" value="1"/>
</dbReference>
<dbReference type="InterPro" id="IPR000843">
    <property type="entry name" value="HTH_LacI"/>
</dbReference>
<keyword evidence="2" id="KW-0238">DNA-binding</keyword>
<name>A0A1C5ARW6_9ACTN</name>
<dbReference type="Gene3D" id="3.40.50.2300">
    <property type="match status" value="2"/>
</dbReference>
<evidence type="ECO:0000256" key="2">
    <source>
        <dbReference type="ARBA" id="ARBA00023125"/>
    </source>
</evidence>
<keyword evidence="1" id="KW-0805">Transcription regulation</keyword>
<reference evidence="6" key="1">
    <citation type="submission" date="2016-06" db="EMBL/GenBank/DDBJ databases">
        <authorList>
            <person name="Varghese N."/>
            <person name="Submissions Spin"/>
        </authorList>
    </citation>
    <scope>NUCLEOTIDE SEQUENCE [LARGE SCALE GENOMIC DNA]</scope>
    <source>
        <strain evidence="6">DSM 44100</strain>
    </source>
</reference>
<dbReference type="PROSITE" id="PS00356">
    <property type="entry name" value="HTH_LACI_1"/>
    <property type="match status" value="1"/>
</dbReference>
<dbReference type="PANTHER" id="PTHR30146">
    <property type="entry name" value="LACI-RELATED TRANSCRIPTIONAL REPRESSOR"/>
    <property type="match status" value="1"/>
</dbReference>
<dbReference type="AlphaFoldDB" id="A0A1C5ARW6"/>
<dbReference type="SUPFAM" id="SSF47413">
    <property type="entry name" value="lambda repressor-like DNA-binding domains"/>
    <property type="match status" value="1"/>
</dbReference>
<dbReference type="InterPro" id="IPR010982">
    <property type="entry name" value="Lambda_DNA-bd_dom_sf"/>
</dbReference>
<dbReference type="Proteomes" id="UP000198797">
    <property type="component" value="Unassembled WGS sequence"/>
</dbReference>
<sequence length="361" mass="38707">MVEVNGPRVGGAPWSEASIRPAGWPRGPSMRDVAELAGVSYQTVSRVINRRPHVAAATRQRVLEAMQKLHYRRNLLARALVTRRSGTVGIIGCESSLFGPISMLFAIESAARAAGYSVSVASARHLDRRSVLDAVDRLCQQSVEGIITIAPKTAMSDALTEAPPTVACVTVGGGSSDAVPSTRIDNVAGARLASRHLIELGHRTVHHVAGPDDWPEAGERLRGWRETLQDAGRPIPPVMSGNWSARAGYEQGGRLAADPCVTAVFCASDQLALGVLRALHEAGRRVPEDVSVVGFDGVLDGAHYLPPLTTVRQDFAELGRLSLGLLLSQLDPAGDPPTSRRQLLVPELVIRRSTARPRHRE</sequence>
<evidence type="ECO:0000256" key="1">
    <source>
        <dbReference type="ARBA" id="ARBA00023015"/>
    </source>
</evidence>
<dbReference type="GO" id="GO:0003700">
    <property type="term" value="F:DNA-binding transcription factor activity"/>
    <property type="evidence" value="ECO:0007669"/>
    <property type="project" value="TreeGrafter"/>
</dbReference>